<reference evidence="1" key="1">
    <citation type="submission" date="2018-01" db="EMBL/GenBank/DDBJ databases">
        <authorList>
            <person name="Regsiter A."/>
            <person name="William W."/>
        </authorList>
    </citation>
    <scope>NUCLEOTIDE SEQUENCE</scope>
    <source>
        <strain evidence="1">TRIP AH-1</strain>
    </source>
</reference>
<evidence type="ECO:0000313" key="1">
    <source>
        <dbReference type="EMBL" id="SPD73785.1"/>
    </source>
</evidence>
<proteinExistence type="predicted"/>
<sequence>MKDALSSPKKYPVYCPWCKKEGRTTLVAMSTVEYSSGICKKHADELRKQAKEQAAHQAAQLNMFNR</sequence>
<name>A0A445MWF0_9BACT</name>
<organism evidence="1">
    <name type="scientific">uncultured Desulfobacterium sp</name>
    <dbReference type="NCBI Taxonomy" id="201089"/>
    <lineage>
        <taxon>Bacteria</taxon>
        <taxon>Pseudomonadati</taxon>
        <taxon>Thermodesulfobacteriota</taxon>
        <taxon>Desulfobacteria</taxon>
        <taxon>Desulfobacterales</taxon>
        <taxon>Desulfobacteriaceae</taxon>
        <taxon>Desulfobacterium</taxon>
        <taxon>environmental samples</taxon>
    </lineage>
</organism>
<protein>
    <submittedName>
        <fullName evidence="1">Uncharacterized protein</fullName>
    </submittedName>
</protein>
<dbReference type="AlphaFoldDB" id="A0A445MWF0"/>
<accession>A0A445MWF0</accession>
<dbReference type="EMBL" id="OJIN01000109">
    <property type="protein sequence ID" value="SPD73785.1"/>
    <property type="molecule type" value="Genomic_DNA"/>
</dbReference>
<gene>
    <name evidence="1" type="ORF">PITCH_A1970004</name>
</gene>